<name>A0A223CYG9_9BACL</name>
<dbReference type="AlphaFoldDB" id="A0A223CYG9"/>
<dbReference type="KEGG" id="tab:CIG75_04820"/>
<evidence type="ECO:0000313" key="1">
    <source>
        <dbReference type="EMBL" id="ASS74372.1"/>
    </source>
</evidence>
<dbReference type="Proteomes" id="UP000214688">
    <property type="component" value="Chromosome"/>
</dbReference>
<keyword evidence="2" id="KW-1185">Reference proteome</keyword>
<evidence type="ECO:0000313" key="2">
    <source>
        <dbReference type="Proteomes" id="UP000214688"/>
    </source>
</evidence>
<gene>
    <name evidence="1" type="ORF">CIG75_04820</name>
</gene>
<dbReference type="EMBL" id="CP022657">
    <property type="protein sequence ID" value="ASS74372.1"/>
    <property type="molecule type" value="Genomic_DNA"/>
</dbReference>
<sequence>MLDFALKKSSLQAAGTPFIMNGSKNRFILAMVSRSNIFCCFAMQFCQVDERIFAVLLDVSLTCLDDESRGPFGKGEAAKRKVFYCPSIS</sequence>
<proteinExistence type="predicted"/>
<reference evidence="1 2" key="1">
    <citation type="journal article" date="2015" name="Int. J. Syst. Evol. Microbiol.">
        <title>Tumebacillus algifaecis sp. nov., isolated from decomposing algal scum.</title>
        <authorList>
            <person name="Wu Y.F."/>
            <person name="Zhang B."/>
            <person name="Xing P."/>
            <person name="Wu Q.L."/>
            <person name="Liu S.J."/>
        </authorList>
    </citation>
    <scope>NUCLEOTIDE SEQUENCE [LARGE SCALE GENOMIC DNA]</scope>
    <source>
        <strain evidence="1 2">THMBR28</strain>
    </source>
</reference>
<organism evidence="1 2">
    <name type="scientific">Tumebacillus algifaecis</name>
    <dbReference type="NCBI Taxonomy" id="1214604"/>
    <lineage>
        <taxon>Bacteria</taxon>
        <taxon>Bacillati</taxon>
        <taxon>Bacillota</taxon>
        <taxon>Bacilli</taxon>
        <taxon>Bacillales</taxon>
        <taxon>Alicyclobacillaceae</taxon>
        <taxon>Tumebacillus</taxon>
    </lineage>
</organism>
<protein>
    <submittedName>
        <fullName evidence="1">Uncharacterized protein</fullName>
    </submittedName>
</protein>
<accession>A0A223CYG9</accession>